<keyword evidence="13" id="KW-0325">Glycoprotein</keyword>
<evidence type="ECO:0000256" key="9">
    <source>
        <dbReference type="ARBA" id="ARBA00022989"/>
    </source>
</evidence>
<feature type="disulfide bond" evidence="14">
    <location>
        <begin position="538"/>
        <end position="543"/>
    </location>
</feature>
<feature type="disulfide bond" evidence="14">
    <location>
        <begin position="476"/>
        <end position="532"/>
    </location>
</feature>
<evidence type="ECO:0000256" key="16">
    <source>
        <dbReference type="SAM" id="Phobius"/>
    </source>
</evidence>
<feature type="disulfide bond" evidence="14">
    <location>
        <begin position="29"/>
        <end position="45"/>
    </location>
</feature>
<keyword evidence="5 15" id="KW-0812">Transmembrane</keyword>
<name>A0AAV7IM58_COTGL</name>
<dbReference type="PANTHER" id="PTHR10082">
    <property type="entry name" value="INTEGRIN BETA SUBUNIT"/>
    <property type="match status" value="1"/>
</dbReference>
<dbReference type="PANTHER" id="PTHR10082:SF60">
    <property type="entry name" value="INTEGRIN BETA-PS"/>
    <property type="match status" value="1"/>
</dbReference>
<keyword evidence="12 14" id="KW-1015">Disulfide bond</keyword>
<dbReference type="GO" id="GO:0007229">
    <property type="term" value="P:integrin-mediated signaling pathway"/>
    <property type="evidence" value="ECO:0007669"/>
    <property type="project" value="UniProtKB-KW"/>
</dbReference>
<accession>A0AAV7IM58</accession>
<dbReference type="SUPFAM" id="SSF69179">
    <property type="entry name" value="Integrin domains"/>
    <property type="match status" value="1"/>
</dbReference>
<feature type="disulfide bond" evidence="14">
    <location>
        <begin position="562"/>
        <end position="567"/>
    </location>
</feature>
<feature type="disulfide bond" evidence="14">
    <location>
        <begin position="449"/>
        <end position="453"/>
    </location>
</feature>
<evidence type="ECO:0000256" key="15">
    <source>
        <dbReference type="RuleBase" id="RU000633"/>
    </source>
</evidence>
<dbReference type="InterPro" id="IPR015812">
    <property type="entry name" value="Integrin_bsu"/>
</dbReference>
<feature type="disulfide bond" evidence="14">
    <location>
        <begin position="545"/>
        <end position="560"/>
    </location>
</feature>
<feature type="disulfide bond" evidence="14">
    <location>
        <begin position="588"/>
        <end position="597"/>
    </location>
</feature>
<feature type="disulfide bond" evidence="14">
    <location>
        <begin position="581"/>
        <end position="586"/>
    </location>
</feature>
<feature type="disulfide bond" evidence="14">
    <location>
        <begin position="420"/>
        <end position="707"/>
    </location>
</feature>
<comment type="similarity">
    <text evidence="2 15">Belongs to the integrin beta chain family.</text>
</comment>
<dbReference type="GO" id="GO:0009986">
    <property type="term" value="C:cell surface"/>
    <property type="evidence" value="ECO:0007669"/>
    <property type="project" value="TreeGrafter"/>
</dbReference>
<dbReference type="FunFam" id="3.40.50.410:FF:000002">
    <property type="entry name" value="Integrin beta"/>
    <property type="match status" value="1"/>
</dbReference>
<dbReference type="InterPro" id="IPR036349">
    <property type="entry name" value="Integrin_bsu_tail_dom_sf"/>
</dbReference>
<dbReference type="GO" id="GO:0007160">
    <property type="term" value="P:cell-matrix adhesion"/>
    <property type="evidence" value="ECO:0007669"/>
    <property type="project" value="TreeGrafter"/>
</dbReference>
<dbReference type="EMBL" id="JAHXZJ010001119">
    <property type="protein sequence ID" value="KAH0553489.1"/>
    <property type="molecule type" value="Genomic_DNA"/>
</dbReference>
<dbReference type="AlphaFoldDB" id="A0AAV7IM58"/>
<feature type="domain" description="Integrin beta subunit cytoplasmic" evidence="18">
    <location>
        <begin position="775"/>
        <end position="821"/>
    </location>
</feature>
<evidence type="ECO:0000259" key="19">
    <source>
        <dbReference type="SMART" id="SM01242"/>
    </source>
</evidence>
<evidence type="ECO:0000313" key="21">
    <source>
        <dbReference type="Proteomes" id="UP000826195"/>
    </source>
</evidence>
<evidence type="ECO:0000256" key="10">
    <source>
        <dbReference type="ARBA" id="ARBA00023037"/>
    </source>
</evidence>
<dbReference type="SMART" id="SM01242">
    <property type="entry name" value="Integrin_B_tail"/>
    <property type="match status" value="1"/>
</dbReference>
<feature type="disulfide bond" evidence="14">
    <location>
        <begin position="481"/>
        <end position="490"/>
    </location>
</feature>
<feature type="disulfide bond" evidence="14">
    <location>
        <begin position="628"/>
        <end position="641"/>
    </location>
</feature>
<feature type="disulfide bond" evidence="14">
    <location>
        <begin position="239"/>
        <end position="280"/>
    </location>
</feature>
<dbReference type="PIRSF" id="PIRSF002512">
    <property type="entry name" value="Integrin_B"/>
    <property type="match status" value="1"/>
</dbReference>
<keyword evidence="8 15" id="KW-0130">Cell adhesion</keyword>
<dbReference type="Pfam" id="PF08725">
    <property type="entry name" value="Integrin_b_cyt"/>
    <property type="match status" value="1"/>
</dbReference>
<dbReference type="InterPro" id="IPR057243">
    <property type="entry name" value="Integrin_I-EGF_CS"/>
</dbReference>
<dbReference type="InterPro" id="IPR036465">
    <property type="entry name" value="vWFA_dom_sf"/>
</dbReference>
<dbReference type="Gene3D" id="3.40.50.410">
    <property type="entry name" value="von Willebrand factor, type A domain"/>
    <property type="match status" value="1"/>
</dbReference>
<keyword evidence="4" id="KW-0245">EGF-like domain</keyword>
<dbReference type="Proteomes" id="UP000826195">
    <property type="component" value="Unassembled WGS sequence"/>
</dbReference>
<feature type="domain" description="Integrin beta subunit tail" evidence="19">
    <location>
        <begin position="652"/>
        <end position="748"/>
    </location>
</feature>
<dbReference type="InterPro" id="IPR014836">
    <property type="entry name" value="Integrin_bsu_cyt_dom"/>
</dbReference>
<dbReference type="SMART" id="SM00187">
    <property type="entry name" value="INB"/>
    <property type="match status" value="1"/>
</dbReference>
<evidence type="ECO:0000313" key="20">
    <source>
        <dbReference type="EMBL" id="KAH0553489.1"/>
    </source>
</evidence>
<evidence type="ECO:0000256" key="13">
    <source>
        <dbReference type="ARBA" id="ARBA00023180"/>
    </source>
</evidence>
<evidence type="ECO:0000259" key="18">
    <source>
        <dbReference type="SMART" id="SM01241"/>
    </source>
</evidence>
<dbReference type="GO" id="GO:0007157">
    <property type="term" value="P:heterophilic cell-cell adhesion via plasma membrane cell adhesion molecules"/>
    <property type="evidence" value="ECO:0007669"/>
    <property type="project" value="UniProtKB-ARBA"/>
</dbReference>
<evidence type="ECO:0000256" key="5">
    <source>
        <dbReference type="ARBA" id="ARBA00022692"/>
    </source>
</evidence>
<gene>
    <name evidence="20" type="ORF">KQX54_001151</name>
</gene>
<keyword evidence="9 16" id="KW-1133">Transmembrane helix</keyword>
<feature type="disulfide bond" evidence="14">
    <location>
        <begin position="681"/>
        <end position="715"/>
    </location>
</feature>
<evidence type="ECO:0000256" key="11">
    <source>
        <dbReference type="ARBA" id="ARBA00023136"/>
    </source>
</evidence>
<reference evidence="20 21" key="1">
    <citation type="journal article" date="2021" name="J. Hered.">
        <title>A chromosome-level genome assembly of the parasitoid wasp, Cotesia glomerata (Hymenoptera: Braconidae).</title>
        <authorList>
            <person name="Pinto B.J."/>
            <person name="Weis J.J."/>
            <person name="Gamble T."/>
            <person name="Ode P.J."/>
            <person name="Paul R."/>
            <person name="Zaspel J.M."/>
        </authorList>
    </citation>
    <scope>NUCLEOTIDE SEQUENCE [LARGE SCALE GENOMIC DNA]</scope>
    <source>
        <strain evidence="20">CgM1</strain>
    </source>
</reference>
<evidence type="ECO:0000256" key="4">
    <source>
        <dbReference type="ARBA" id="ARBA00022536"/>
    </source>
</evidence>
<protein>
    <recommendedName>
        <fullName evidence="15">Integrin beta</fullName>
    </recommendedName>
</protein>
<feature type="transmembrane region" description="Helical" evidence="16">
    <location>
        <begin position="750"/>
        <end position="774"/>
    </location>
</feature>
<feature type="disulfide bond" evidence="14">
    <location>
        <begin position="492"/>
        <end position="522"/>
    </location>
</feature>
<feature type="domain" description="Integrin beta subunit VWA" evidence="17">
    <location>
        <begin position="22"/>
        <end position="451"/>
    </location>
</feature>
<organism evidence="20 21">
    <name type="scientific">Cotesia glomerata</name>
    <name type="common">Lepidopteran parasitic wasp</name>
    <name type="synonym">Apanteles glomeratus</name>
    <dbReference type="NCBI Taxonomy" id="32391"/>
    <lineage>
        <taxon>Eukaryota</taxon>
        <taxon>Metazoa</taxon>
        <taxon>Ecdysozoa</taxon>
        <taxon>Arthropoda</taxon>
        <taxon>Hexapoda</taxon>
        <taxon>Insecta</taxon>
        <taxon>Pterygota</taxon>
        <taxon>Neoptera</taxon>
        <taxon>Endopterygota</taxon>
        <taxon>Hymenoptera</taxon>
        <taxon>Apocrita</taxon>
        <taxon>Ichneumonoidea</taxon>
        <taxon>Braconidae</taxon>
        <taxon>Microgastrinae</taxon>
        <taxon>Cotesia</taxon>
    </lineage>
</organism>
<evidence type="ECO:0000256" key="6">
    <source>
        <dbReference type="ARBA" id="ARBA00022729"/>
    </source>
</evidence>
<comment type="caution">
    <text evidence="20">The sequence shown here is derived from an EMBL/GenBank/DDBJ whole genome shotgun (WGS) entry which is preliminary data.</text>
</comment>
<dbReference type="Pfam" id="PF00362">
    <property type="entry name" value="Integrin_beta"/>
    <property type="match status" value="1"/>
</dbReference>
<dbReference type="Pfam" id="PF23105">
    <property type="entry name" value="EGF_integrin"/>
    <property type="match status" value="2"/>
</dbReference>
<keyword evidence="3" id="KW-1003">Cell membrane</keyword>
<feature type="disulfide bond" evidence="14">
    <location>
        <begin position="599"/>
        <end position="605"/>
    </location>
</feature>
<dbReference type="GO" id="GO:0005925">
    <property type="term" value="C:focal adhesion"/>
    <property type="evidence" value="ECO:0007669"/>
    <property type="project" value="TreeGrafter"/>
</dbReference>
<evidence type="ECO:0000259" key="17">
    <source>
        <dbReference type="SMART" id="SM00187"/>
    </source>
</evidence>
<keyword evidence="10 15" id="KW-0401">Integrin</keyword>
<keyword evidence="21" id="KW-1185">Reference proteome</keyword>
<keyword evidence="6" id="KW-0732">Signal</keyword>
<dbReference type="InterPro" id="IPR057073">
    <property type="entry name" value="EGF_integrin_2"/>
</dbReference>
<comment type="subcellular location">
    <subcellularLocation>
        <location evidence="1 15">Cell membrane</location>
        <topology evidence="1 15">Single-pass type I membrane protein</topology>
    </subcellularLocation>
</comment>
<evidence type="ECO:0000256" key="8">
    <source>
        <dbReference type="ARBA" id="ARBA00022889"/>
    </source>
</evidence>
<dbReference type="PROSITE" id="PS52047">
    <property type="entry name" value="I_EGF_2"/>
    <property type="match status" value="1"/>
</dbReference>
<feature type="disulfide bond" evidence="14">
    <location>
        <begin position="540"/>
        <end position="575"/>
    </location>
</feature>
<dbReference type="GO" id="GO:0016477">
    <property type="term" value="P:cell migration"/>
    <property type="evidence" value="ECO:0007669"/>
    <property type="project" value="TreeGrafter"/>
</dbReference>
<feature type="disulfide bond" evidence="14">
    <location>
        <begin position="583"/>
        <end position="615"/>
    </location>
</feature>
<evidence type="ECO:0000256" key="3">
    <source>
        <dbReference type="ARBA" id="ARBA00022475"/>
    </source>
</evidence>
<dbReference type="PRINTS" id="PR01186">
    <property type="entry name" value="INTEGRINB"/>
</dbReference>
<evidence type="ECO:0000256" key="2">
    <source>
        <dbReference type="ARBA" id="ARBA00007449"/>
    </source>
</evidence>
<dbReference type="GO" id="GO:0008305">
    <property type="term" value="C:integrin complex"/>
    <property type="evidence" value="ECO:0007669"/>
    <property type="project" value="TreeGrafter"/>
</dbReference>
<feature type="disulfide bond" evidence="14">
    <location>
        <begin position="621"/>
        <end position="626"/>
    </location>
</feature>
<evidence type="ECO:0000256" key="14">
    <source>
        <dbReference type="PIRSR" id="PIRSR002512-1"/>
    </source>
</evidence>
<dbReference type="GO" id="GO:0033627">
    <property type="term" value="P:cell adhesion mediated by integrin"/>
    <property type="evidence" value="ECO:0007669"/>
    <property type="project" value="TreeGrafter"/>
</dbReference>
<feature type="disulfide bond" evidence="14">
    <location>
        <begin position="652"/>
        <end position="661"/>
    </location>
</feature>
<dbReference type="GO" id="GO:0005178">
    <property type="term" value="F:integrin binding"/>
    <property type="evidence" value="ECO:0007669"/>
    <property type="project" value="TreeGrafter"/>
</dbReference>
<dbReference type="SUPFAM" id="SSF69687">
    <property type="entry name" value="Integrin beta tail domain"/>
    <property type="match status" value="1"/>
</dbReference>
<sequence>MTQFYNVTSVKSDDLSRRIVDETPTCIWCAAPTDKEKNIQPSVRCITKSKFNKLWCDPSNIINETSKIVIEKNIPLSSIKNREPVQIQPQKIKLYLRKGEEYKLKIRYTQAEDYPVDMYYLMDLSASMQPYRQHLSELGANLASVMRNLTSNFRLGFGSFVDKVTLPMTDTQPIKLKKPCDFIEDNKKTDCAPPYGYKHQMSLTEDSDSFRSNVRAAPISGNLDGPEGGLDAIMQSIVCTKRIGWREKARHLLVYSSDASFHLAGDGKLAGIIEPNDCQCHLDNKGFYTHSLLQDYPSISQINRKVGQHNVHIIFAVPSTKNNTYQLLSQSLSGSSIGLVEKNDTINVINLIKKEYEKLVESVKMIDNAPQHINVKYFSKCLNTIGDKDYDDNMKEQSKCQGLRFGDVVEFQVVIKATECLSSNLEYNKFEIKPEGLNESLIIEYKVICECPCDKPGNKGFKVDAEECNYSGSLTCGVCLCDKNFHGKYCDCHNIANDHNNKSENNDKVPNENNKGIVKEDCRASVNDTVNCNNHGTCKCGICECHVRPNPLEKFSGKYCECNNFSCKRSNRLLCGGNGDCVCGSCNCYSGWSGESCDCHDNTTCFSPGKNTEICSGHGDCICGKCHCKLENDVLYSGSFCQDCPTCPGLHCDKLKDCVECLVYNSNSYDRVGNAGCYHYCHDEINIEKIDKVQVNSSEHEAGIRMCRVPTNDSCTFLFKYQLISNRGDISLFKITAQETKDCPGLLSPIPLVGVAIGVILSTVLLGFLILMIWKILTIVHDHREFAKFEKERAMAKWERGDNPLYKQATTTFCNPTFVESKNN</sequence>
<keyword evidence="7" id="KW-0677">Repeat</keyword>
<dbReference type="SMART" id="SM01241">
    <property type="entry name" value="Integrin_b_cyt"/>
    <property type="match status" value="1"/>
</dbReference>
<dbReference type="Gene3D" id="2.60.40.1510">
    <property type="entry name" value="ntegrin, alpha v. Chain A, domain 3"/>
    <property type="match status" value="1"/>
</dbReference>
<dbReference type="PROSITE" id="PS00243">
    <property type="entry name" value="I_EGF_1"/>
    <property type="match status" value="1"/>
</dbReference>
<feature type="disulfide bond" evidence="14">
    <location>
        <begin position="381"/>
        <end position="400"/>
    </location>
</feature>
<dbReference type="SUPFAM" id="SSF57196">
    <property type="entry name" value="EGF/Laminin"/>
    <property type="match status" value="1"/>
</dbReference>
<dbReference type="InterPro" id="IPR012896">
    <property type="entry name" value="Integrin_bsu_tail"/>
</dbReference>
<feature type="disulfide bond" evidence="14">
    <location>
        <begin position="180"/>
        <end position="191"/>
    </location>
</feature>
<dbReference type="Gene3D" id="2.10.25.10">
    <property type="entry name" value="Laminin"/>
    <property type="match status" value="4"/>
</dbReference>
<feature type="disulfide bond" evidence="14">
    <location>
        <begin position="658"/>
        <end position="743"/>
    </location>
</feature>
<evidence type="ECO:0000256" key="12">
    <source>
        <dbReference type="ARBA" id="ARBA00023157"/>
    </source>
</evidence>
<evidence type="ECO:0000256" key="1">
    <source>
        <dbReference type="ARBA" id="ARBA00004251"/>
    </source>
</evidence>
<evidence type="ECO:0000256" key="7">
    <source>
        <dbReference type="ARBA" id="ARBA00022737"/>
    </source>
</evidence>
<dbReference type="Gene3D" id="1.20.5.100">
    <property type="entry name" value="Cytochrome c1, transmembrane anchor, C-terminal"/>
    <property type="match status" value="1"/>
</dbReference>
<keyword evidence="11 16" id="KW-0472">Membrane</keyword>
<proteinExistence type="inferred from homology"/>
<dbReference type="SUPFAM" id="SSF53300">
    <property type="entry name" value="vWA-like"/>
    <property type="match status" value="1"/>
</dbReference>
<dbReference type="FunFam" id="2.10.25.10:FF:000036">
    <property type="entry name" value="Integrin beta"/>
    <property type="match status" value="1"/>
</dbReference>
<feature type="disulfide bond" evidence="14">
    <location>
        <begin position="623"/>
        <end position="677"/>
    </location>
</feature>
<dbReference type="InterPro" id="IPR002369">
    <property type="entry name" value="Integrin_bsu_VWA"/>
</dbReference>
<dbReference type="InterPro" id="IPR032695">
    <property type="entry name" value="Integrin_dom_sf"/>
</dbReference>